<dbReference type="Gene3D" id="3.40.50.300">
    <property type="entry name" value="P-loop containing nucleotide triphosphate hydrolases"/>
    <property type="match status" value="1"/>
</dbReference>
<organism evidence="3 4">
    <name type="scientific">Crucibulum laeve</name>
    <dbReference type="NCBI Taxonomy" id="68775"/>
    <lineage>
        <taxon>Eukaryota</taxon>
        <taxon>Fungi</taxon>
        <taxon>Dikarya</taxon>
        <taxon>Basidiomycota</taxon>
        <taxon>Agaricomycotina</taxon>
        <taxon>Agaricomycetes</taxon>
        <taxon>Agaricomycetidae</taxon>
        <taxon>Agaricales</taxon>
        <taxon>Agaricineae</taxon>
        <taxon>Nidulariaceae</taxon>
        <taxon>Crucibulum</taxon>
    </lineage>
</organism>
<reference evidence="3 4" key="1">
    <citation type="journal article" date="2019" name="Nat. Ecol. Evol.">
        <title>Megaphylogeny resolves global patterns of mushroom evolution.</title>
        <authorList>
            <person name="Varga T."/>
            <person name="Krizsan K."/>
            <person name="Foldi C."/>
            <person name="Dima B."/>
            <person name="Sanchez-Garcia M."/>
            <person name="Sanchez-Ramirez S."/>
            <person name="Szollosi G.J."/>
            <person name="Szarkandi J.G."/>
            <person name="Papp V."/>
            <person name="Albert L."/>
            <person name="Andreopoulos W."/>
            <person name="Angelini C."/>
            <person name="Antonin V."/>
            <person name="Barry K.W."/>
            <person name="Bougher N.L."/>
            <person name="Buchanan P."/>
            <person name="Buyck B."/>
            <person name="Bense V."/>
            <person name="Catcheside P."/>
            <person name="Chovatia M."/>
            <person name="Cooper J."/>
            <person name="Damon W."/>
            <person name="Desjardin D."/>
            <person name="Finy P."/>
            <person name="Geml J."/>
            <person name="Haridas S."/>
            <person name="Hughes K."/>
            <person name="Justo A."/>
            <person name="Karasinski D."/>
            <person name="Kautmanova I."/>
            <person name="Kiss B."/>
            <person name="Kocsube S."/>
            <person name="Kotiranta H."/>
            <person name="LaButti K.M."/>
            <person name="Lechner B.E."/>
            <person name="Liimatainen K."/>
            <person name="Lipzen A."/>
            <person name="Lukacs Z."/>
            <person name="Mihaltcheva S."/>
            <person name="Morgado L.N."/>
            <person name="Niskanen T."/>
            <person name="Noordeloos M.E."/>
            <person name="Ohm R.A."/>
            <person name="Ortiz-Santana B."/>
            <person name="Ovrebo C."/>
            <person name="Racz N."/>
            <person name="Riley R."/>
            <person name="Savchenko A."/>
            <person name="Shiryaev A."/>
            <person name="Soop K."/>
            <person name="Spirin V."/>
            <person name="Szebenyi C."/>
            <person name="Tomsovsky M."/>
            <person name="Tulloss R.E."/>
            <person name="Uehling J."/>
            <person name="Grigoriev I.V."/>
            <person name="Vagvolgyi C."/>
            <person name="Papp T."/>
            <person name="Martin F.M."/>
            <person name="Miettinen O."/>
            <person name="Hibbett D.S."/>
            <person name="Nagy L.G."/>
        </authorList>
    </citation>
    <scope>NUCLEOTIDE SEQUENCE [LARGE SCALE GENOMIC DNA]</scope>
    <source>
        <strain evidence="3 4">CBS 166.37</strain>
    </source>
</reference>
<dbReference type="SUPFAM" id="SSF52540">
    <property type="entry name" value="P-loop containing nucleoside triphosphate hydrolases"/>
    <property type="match status" value="1"/>
</dbReference>
<dbReference type="PANTHER" id="PTHR10039">
    <property type="entry name" value="AMELOGENIN"/>
    <property type="match status" value="1"/>
</dbReference>
<feature type="non-terminal residue" evidence="3">
    <location>
        <position position="395"/>
    </location>
</feature>
<gene>
    <name evidence="3" type="ORF">BDQ12DRAFT_579518</name>
</gene>
<keyword evidence="4" id="KW-1185">Reference proteome</keyword>
<evidence type="ECO:0000259" key="2">
    <source>
        <dbReference type="Pfam" id="PF24883"/>
    </source>
</evidence>
<proteinExistence type="predicted"/>
<feature type="non-terminal residue" evidence="3">
    <location>
        <position position="1"/>
    </location>
</feature>
<dbReference type="PANTHER" id="PTHR10039:SF17">
    <property type="entry name" value="FUNGAL STAND N-TERMINAL GOODBYE DOMAIN-CONTAINING PROTEIN-RELATED"/>
    <property type="match status" value="1"/>
</dbReference>
<name>A0A5C3LSU3_9AGAR</name>
<dbReference type="OrthoDB" id="674604at2759"/>
<evidence type="ECO:0000256" key="1">
    <source>
        <dbReference type="ARBA" id="ARBA00022737"/>
    </source>
</evidence>
<feature type="domain" description="Nephrocystin 3-like N-terminal" evidence="2">
    <location>
        <begin position="33"/>
        <end position="194"/>
    </location>
</feature>
<dbReference type="InterPro" id="IPR056884">
    <property type="entry name" value="NPHP3-like_N"/>
</dbReference>
<dbReference type="Pfam" id="PF24883">
    <property type="entry name" value="NPHP3_N"/>
    <property type="match status" value="1"/>
</dbReference>
<evidence type="ECO:0000313" key="4">
    <source>
        <dbReference type="Proteomes" id="UP000308652"/>
    </source>
</evidence>
<dbReference type="STRING" id="68775.A0A5C3LSU3"/>
<dbReference type="AlphaFoldDB" id="A0A5C3LSU3"/>
<sequence length="395" mass="44343">LHKSLKPVSGASYTRPEPVARCHPGTRLKVFAEIEKWITDDGDRPILWLNGPAGSGKSAISQTVAERYAPRIAASFFFLRGAGLRSQIQQLIPTLAYQASVYSPASRKSIIKALKKDPDLCHGQSFQHQLQKLLITPIRVTRSRWIKRPKPLVVIDALDECNDKQSMSTFIEAITTICSNPGFRLPFRLILTSRVEEHIQEQFNNPITQSIINHLSLQKFDATNDIKLYLETQLSAVYTIKKHLMVDVLHPWPSFSDLQQLSKNVAGSFIIASTLVEFIKTEKDTPQRKLEIALNMTNGLDPVYKQVITDTLKENKALQQKELQILELVLAVIVILAEPLSIAALGKLLNVKASSIAYVLLGLQAILLIPENDHDEPVKLFHTSLRDYLCAKERS</sequence>
<keyword evidence="1" id="KW-0677">Repeat</keyword>
<protein>
    <recommendedName>
        <fullName evidence="2">Nephrocystin 3-like N-terminal domain-containing protein</fullName>
    </recommendedName>
</protein>
<dbReference type="InterPro" id="IPR027417">
    <property type="entry name" value="P-loop_NTPase"/>
</dbReference>
<accession>A0A5C3LSU3</accession>
<dbReference type="Proteomes" id="UP000308652">
    <property type="component" value="Unassembled WGS sequence"/>
</dbReference>
<evidence type="ECO:0000313" key="3">
    <source>
        <dbReference type="EMBL" id="TFK35008.1"/>
    </source>
</evidence>
<dbReference type="EMBL" id="ML213625">
    <property type="protein sequence ID" value="TFK35008.1"/>
    <property type="molecule type" value="Genomic_DNA"/>
</dbReference>